<keyword evidence="5 7" id="KW-1133">Transmembrane helix</keyword>
<dbReference type="CDD" id="cd08760">
    <property type="entry name" value="Cyt_b561_FRRS1_like"/>
    <property type="match status" value="1"/>
</dbReference>
<evidence type="ECO:0000259" key="8">
    <source>
        <dbReference type="SMART" id="SM00665"/>
    </source>
</evidence>
<evidence type="ECO:0000313" key="10">
    <source>
        <dbReference type="Proteomes" id="UP001157418"/>
    </source>
</evidence>
<comment type="subcellular location">
    <subcellularLocation>
        <location evidence="1">Membrane</location>
    </subcellularLocation>
</comment>
<gene>
    <name evidence="9" type="ORF">LVIROSA_LOCUS26726</name>
</gene>
<keyword evidence="3 7" id="KW-0812">Transmembrane</keyword>
<name>A0AAU9NRU4_9ASTR</name>
<evidence type="ECO:0000256" key="1">
    <source>
        <dbReference type="ARBA" id="ARBA00004370"/>
    </source>
</evidence>
<dbReference type="InterPro" id="IPR006593">
    <property type="entry name" value="Cyt_b561/ferric_Rdtase_TM"/>
</dbReference>
<proteinExistence type="predicted"/>
<evidence type="ECO:0000256" key="5">
    <source>
        <dbReference type="ARBA" id="ARBA00022989"/>
    </source>
</evidence>
<evidence type="ECO:0000256" key="4">
    <source>
        <dbReference type="ARBA" id="ARBA00022982"/>
    </source>
</evidence>
<feature type="transmembrane region" description="Helical" evidence="7">
    <location>
        <begin position="20"/>
        <end position="40"/>
    </location>
</feature>
<keyword evidence="2" id="KW-0813">Transport</keyword>
<dbReference type="Proteomes" id="UP001157418">
    <property type="component" value="Unassembled WGS sequence"/>
</dbReference>
<evidence type="ECO:0000313" key="9">
    <source>
        <dbReference type="EMBL" id="CAH1440602.1"/>
    </source>
</evidence>
<keyword evidence="6 7" id="KW-0472">Membrane</keyword>
<dbReference type="AlphaFoldDB" id="A0AAU9NRU4"/>
<keyword evidence="10" id="KW-1185">Reference proteome</keyword>
<evidence type="ECO:0000256" key="3">
    <source>
        <dbReference type="ARBA" id="ARBA00022692"/>
    </source>
</evidence>
<evidence type="ECO:0000256" key="2">
    <source>
        <dbReference type="ARBA" id="ARBA00022448"/>
    </source>
</evidence>
<organism evidence="9 10">
    <name type="scientific">Lactuca virosa</name>
    <dbReference type="NCBI Taxonomy" id="75947"/>
    <lineage>
        <taxon>Eukaryota</taxon>
        <taxon>Viridiplantae</taxon>
        <taxon>Streptophyta</taxon>
        <taxon>Embryophyta</taxon>
        <taxon>Tracheophyta</taxon>
        <taxon>Spermatophyta</taxon>
        <taxon>Magnoliopsida</taxon>
        <taxon>eudicotyledons</taxon>
        <taxon>Gunneridae</taxon>
        <taxon>Pentapetalae</taxon>
        <taxon>asterids</taxon>
        <taxon>campanulids</taxon>
        <taxon>Asterales</taxon>
        <taxon>Asteraceae</taxon>
        <taxon>Cichorioideae</taxon>
        <taxon>Cichorieae</taxon>
        <taxon>Lactucinae</taxon>
        <taxon>Lactuca</taxon>
    </lineage>
</organism>
<protein>
    <recommendedName>
        <fullName evidence="8">Cytochrome b561 domain-containing protein</fullName>
    </recommendedName>
</protein>
<evidence type="ECO:0000256" key="6">
    <source>
        <dbReference type="ARBA" id="ARBA00023136"/>
    </source>
</evidence>
<accession>A0AAU9NRU4</accession>
<sequence length="338" mass="38156">MGAMAARYLKVFKSANPAWFYIHVTCQASAYVVGVVGWATGLKLGSDSAFALLLRPKPENKYRFYWNIYHHATRYTVICCRYNLLAGHRPPFRSILSKPQRSDGINKSWLLLKLQHQTISSPICIFLFSILMPLVLSNHRLLSILNLLSAELMSKMDGFMLPPTESTEILKDNELFCIKKKDGATPDAENLLDELEADEEQSQDEEPVSKKRKASIKLQNSKNIIILSIGFMLDFHFAVKIVVGGLVQKISSNTPPKDLICVLKDFGQLINITLTHAKNRQPLSGSTTFNRIELPTNKDPLNALYVGSHGLYTSELIQLRLKFGRWKEEGSMKELSNL</sequence>
<dbReference type="PANTHER" id="PTHR23130">
    <property type="entry name" value="CYTOCHROME B561 AND DOMON DOMAIN-CONTAINING PROTEIN"/>
    <property type="match status" value="1"/>
</dbReference>
<evidence type="ECO:0000256" key="7">
    <source>
        <dbReference type="SAM" id="Phobius"/>
    </source>
</evidence>
<dbReference type="SMART" id="SM00665">
    <property type="entry name" value="B561"/>
    <property type="match status" value="1"/>
</dbReference>
<dbReference type="EMBL" id="CAKMRJ010005412">
    <property type="protein sequence ID" value="CAH1440602.1"/>
    <property type="molecule type" value="Genomic_DNA"/>
</dbReference>
<keyword evidence="4" id="KW-0249">Electron transport</keyword>
<dbReference type="PANTHER" id="PTHR23130:SF199">
    <property type="entry name" value="CYTOCHROME B561 AND DOMON DOMAIN-CONTAINING PROTEIN"/>
    <property type="match status" value="1"/>
</dbReference>
<dbReference type="GO" id="GO:0016020">
    <property type="term" value="C:membrane"/>
    <property type="evidence" value="ECO:0007669"/>
    <property type="project" value="UniProtKB-SubCell"/>
</dbReference>
<comment type="caution">
    <text evidence="9">The sequence shown here is derived from an EMBL/GenBank/DDBJ whole genome shotgun (WGS) entry which is preliminary data.</text>
</comment>
<feature type="domain" description="Cytochrome b561" evidence="8">
    <location>
        <begin position="1"/>
        <end position="88"/>
    </location>
</feature>
<reference evidence="9 10" key="1">
    <citation type="submission" date="2022-01" db="EMBL/GenBank/DDBJ databases">
        <authorList>
            <person name="Xiong W."/>
            <person name="Schranz E."/>
        </authorList>
    </citation>
    <scope>NUCLEOTIDE SEQUENCE [LARGE SCALE GENOMIC DNA]</scope>
</reference>